<proteinExistence type="inferred from homology"/>
<dbReference type="GO" id="GO:0005886">
    <property type="term" value="C:plasma membrane"/>
    <property type="evidence" value="ECO:0007669"/>
    <property type="project" value="UniProtKB-SubCell"/>
</dbReference>
<dbReference type="GO" id="GO:0015113">
    <property type="term" value="F:nitrite transmembrane transporter activity"/>
    <property type="evidence" value="ECO:0007669"/>
    <property type="project" value="InterPro"/>
</dbReference>
<feature type="transmembrane region" description="Helical" evidence="10">
    <location>
        <begin position="595"/>
        <end position="616"/>
    </location>
</feature>
<dbReference type="Proteomes" id="UP000286678">
    <property type="component" value="Unassembled WGS sequence"/>
</dbReference>
<feature type="transmembrane region" description="Helical" evidence="10">
    <location>
        <begin position="681"/>
        <end position="707"/>
    </location>
</feature>
<dbReference type="FunFam" id="1.20.1250.20:FF:000024">
    <property type="entry name" value="Nitrite extrusion protein NarK"/>
    <property type="match status" value="1"/>
</dbReference>
<evidence type="ECO:0000256" key="9">
    <source>
        <dbReference type="ARBA" id="ARBA00023136"/>
    </source>
</evidence>
<dbReference type="EMBL" id="PIPT01000009">
    <property type="protein sequence ID" value="RUO46381.1"/>
    <property type="molecule type" value="Genomic_DNA"/>
</dbReference>
<reference evidence="13" key="1">
    <citation type="journal article" date="2018" name="Front. Microbiol.">
        <title>Genome-Based Analysis Reveals the Taxonomy and Diversity of the Family Idiomarinaceae.</title>
        <authorList>
            <person name="Liu Y."/>
            <person name="Lai Q."/>
            <person name="Shao Z."/>
        </authorList>
    </citation>
    <scope>NUCLEOTIDE SEQUENCE [LARGE SCALE GENOMIC DNA]</scope>
    <source>
        <strain evidence="13">SW15</strain>
    </source>
</reference>
<dbReference type="CDD" id="cd17341">
    <property type="entry name" value="MFS_NRT2_like"/>
    <property type="match status" value="1"/>
</dbReference>
<dbReference type="InterPro" id="IPR036259">
    <property type="entry name" value="MFS_trans_sf"/>
</dbReference>
<keyword evidence="7 10" id="KW-1133">Transmembrane helix</keyword>
<name>A0A432XCA9_9GAMM</name>
<feature type="transmembrane region" description="Helical" evidence="10">
    <location>
        <begin position="526"/>
        <end position="546"/>
    </location>
</feature>
<evidence type="ECO:0000313" key="12">
    <source>
        <dbReference type="EMBL" id="RUO46381.1"/>
    </source>
</evidence>
<feature type="transmembrane region" description="Helical" evidence="10">
    <location>
        <begin position="859"/>
        <end position="879"/>
    </location>
</feature>
<dbReference type="InterPro" id="IPR044772">
    <property type="entry name" value="NO3_transporter"/>
</dbReference>
<feature type="transmembrane region" description="Helical" evidence="10">
    <location>
        <begin position="386"/>
        <end position="409"/>
    </location>
</feature>
<dbReference type="GO" id="GO:0015112">
    <property type="term" value="F:nitrate transmembrane transporter activity"/>
    <property type="evidence" value="ECO:0007669"/>
    <property type="project" value="InterPro"/>
</dbReference>
<sequence>MTTPQQTVSKFDRYRALGLSTFAFTLCFAVWTIFSIIGIQIKDDFNLTDTQLGLLMATPILTGSISRMFLGIWTDRLGGRWVFGVLMLTTALCVYLLTFANSYYMLLVGALGVGLAGGAFIVGVTYTSAWFESKQQGTALGIFGAGNVGSAVTNFGAPFLLVALGWQGAAQVYATVIGIMGIAFIVLAKEDPLTQQRRQQPKQSFWEQMAPLAELRVWRFSLYYFFVFGAFVALALWLPHYLMEVYDLSIKEAGIIAALYTIPASLFRILGGWLSDKYGARRVMYWTFIASAVCTFLLSYPSTEYIVQGVHGEIRFQFEVTLAMFVVLTFVLGFFMSLGKAAVFKHIPVYYPKSVGAVGGVVGMIGGLGGFFLPLTFGMLNDVIGVWQSVFMLLFAITVGSLWWMHFAIRRAERMELRSGSEQTDLPELSTPDHYTLDDWRPEDKGFWETKGKKIATRNLWISIPNLFLAFAVWTIWSILVVKMPQLGFGYSSNELFWLAALPALSGATLRIFYSFMVPIFGGRRWTAISTASLLIPCIWIGFAIQNPDTPYMIMLILALLCGFGGGNFSSSMANISFFYPQKEKGGALGMNAGLGNLGVSGMQLLAPLVIASSVFGPFGGDPLTVVSGANAGSELWLQNAAFLWVPLIAIGAIAAWFGMNDISSAKASFSDQAVIFKRSHNWIMCILYLGTFGSFIGFAAGFPLLSGMLFPEVDPTKYAFLGPLVGALSRPVGGVIADKLGGARVTFWNFLLMIAGVVGVLYYLPLGDSAGNFTGFFASFLVLFIATGIGNGSTFRMVPVIFLNQRKRVHGDTDTAIKEGNKESAAVIGFISAFAAYGGFFIPKAYGTSIAMTGSVAGALYAFVGFYALCTVITWWFYSRKGAADPC</sequence>
<keyword evidence="8" id="KW-0534">Nitrate assimilation</keyword>
<feature type="transmembrane region" description="Helical" evidence="10">
    <location>
        <begin position="355"/>
        <end position="380"/>
    </location>
</feature>
<feature type="transmembrane region" description="Helical" evidence="10">
    <location>
        <begin position="253"/>
        <end position="271"/>
    </location>
</feature>
<feature type="transmembrane region" description="Helical" evidence="10">
    <location>
        <begin position="103"/>
        <end position="127"/>
    </location>
</feature>
<feature type="transmembrane region" description="Helical" evidence="10">
    <location>
        <begin position="139"/>
        <end position="164"/>
    </location>
</feature>
<feature type="transmembrane region" description="Helical" evidence="10">
    <location>
        <begin position="222"/>
        <end position="241"/>
    </location>
</feature>
<feature type="transmembrane region" description="Helical" evidence="10">
    <location>
        <begin position="746"/>
        <end position="765"/>
    </location>
</feature>
<evidence type="ECO:0000256" key="7">
    <source>
        <dbReference type="ARBA" id="ARBA00022989"/>
    </source>
</evidence>
<feature type="transmembrane region" description="Helical" evidence="10">
    <location>
        <begin position="283"/>
        <end position="300"/>
    </location>
</feature>
<dbReference type="InterPro" id="IPR004737">
    <property type="entry name" value="NO3_transporter_NarK/NarU-like"/>
</dbReference>
<evidence type="ECO:0000256" key="8">
    <source>
        <dbReference type="ARBA" id="ARBA00023063"/>
    </source>
</evidence>
<evidence type="ECO:0000256" key="2">
    <source>
        <dbReference type="ARBA" id="ARBA00008432"/>
    </source>
</evidence>
<comment type="similarity">
    <text evidence="2">Belongs to the major facilitator superfamily. Nitrate/nitrite porter (TC 2.A.1.8) family.</text>
</comment>
<keyword evidence="4" id="KW-1003">Cell membrane</keyword>
<feature type="transmembrane region" description="Helical" evidence="10">
    <location>
        <begin position="320"/>
        <end position="343"/>
    </location>
</feature>
<evidence type="ECO:0000256" key="4">
    <source>
        <dbReference type="ARBA" id="ARBA00022475"/>
    </source>
</evidence>
<dbReference type="InterPro" id="IPR020846">
    <property type="entry name" value="MFS_dom"/>
</dbReference>
<feature type="transmembrane region" description="Helical" evidence="10">
    <location>
        <begin position="496"/>
        <end position="514"/>
    </location>
</feature>
<accession>A0A432XCA9</accession>
<dbReference type="NCBIfam" id="TIGR00886">
    <property type="entry name" value="2A0108"/>
    <property type="match status" value="1"/>
</dbReference>
<feature type="transmembrane region" description="Helical" evidence="10">
    <location>
        <begin position="552"/>
        <end position="574"/>
    </location>
</feature>
<keyword evidence="9 10" id="KW-0472">Membrane</keyword>
<keyword evidence="13" id="KW-1185">Reference proteome</keyword>
<evidence type="ECO:0000256" key="5">
    <source>
        <dbReference type="ARBA" id="ARBA00022519"/>
    </source>
</evidence>
<keyword evidence="5" id="KW-0997">Cell inner membrane</keyword>
<comment type="subcellular location">
    <subcellularLocation>
        <location evidence="1">Cell inner membrane</location>
        <topology evidence="1">Multi-pass membrane protein</topology>
    </subcellularLocation>
</comment>
<feature type="transmembrane region" description="Helical" evidence="10">
    <location>
        <begin position="825"/>
        <end position="847"/>
    </location>
</feature>
<feature type="transmembrane region" description="Helical" evidence="10">
    <location>
        <begin position="636"/>
        <end position="660"/>
    </location>
</feature>
<dbReference type="InterPro" id="IPR011701">
    <property type="entry name" value="MFS"/>
</dbReference>
<feature type="transmembrane region" description="Helical" evidence="10">
    <location>
        <begin position="719"/>
        <end position="739"/>
    </location>
</feature>
<dbReference type="GO" id="GO:0015291">
    <property type="term" value="F:secondary active transmembrane transporter activity"/>
    <property type="evidence" value="ECO:0007669"/>
    <property type="project" value="UniProtKB-ARBA"/>
</dbReference>
<feature type="transmembrane region" description="Helical" evidence="10">
    <location>
        <begin position="51"/>
        <end position="70"/>
    </location>
</feature>
<dbReference type="PANTHER" id="PTHR23515">
    <property type="entry name" value="HIGH-AFFINITY NITRATE TRANSPORTER 2.3"/>
    <property type="match status" value="1"/>
</dbReference>
<feature type="transmembrane region" description="Helical" evidence="10">
    <location>
        <begin position="170"/>
        <end position="188"/>
    </location>
</feature>
<feature type="transmembrane region" description="Helical" evidence="10">
    <location>
        <begin position="460"/>
        <end position="484"/>
    </location>
</feature>
<evidence type="ECO:0000256" key="10">
    <source>
        <dbReference type="SAM" id="Phobius"/>
    </source>
</evidence>
<gene>
    <name evidence="12" type="ORF">CWE21_11520</name>
</gene>
<comment type="caution">
    <text evidence="12">The sequence shown here is derived from an EMBL/GenBank/DDBJ whole genome shotgun (WGS) entry which is preliminary data.</text>
</comment>
<dbReference type="PROSITE" id="PS50850">
    <property type="entry name" value="MFS"/>
    <property type="match status" value="1"/>
</dbReference>
<dbReference type="SUPFAM" id="SSF103473">
    <property type="entry name" value="MFS general substrate transporter"/>
    <property type="match status" value="2"/>
</dbReference>
<evidence type="ECO:0000256" key="3">
    <source>
        <dbReference type="ARBA" id="ARBA00022448"/>
    </source>
</evidence>
<feature type="transmembrane region" description="Helical" evidence="10">
    <location>
        <begin position="16"/>
        <end position="39"/>
    </location>
</feature>
<keyword evidence="6 10" id="KW-0812">Transmembrane</keyword>
<dbReference type="OrthoDB" id="9771451at2"/>
<dbReference type="Gene3D" id="1.20.1250.20">
    <property type="entry name" value="MFS general substrate transporter like domains"/>
    <property type="match status" value="3"/>
</dbReference>
<dbReference type="AlphaFoldDB" id="A0A432XCA9"/>
<dbReference type="Pfam" id="PF07690">
    <property type="entry name" value="MFS_1"/>
    <property type="match status" value="2"/>
</dbReference>
<keyword evidence="3" id="KW-0813">Transport</keyword>
<feature type="transmembrane region" description="Helical" evidence="10">
    <location>
        <begin position="777"/>
        <end position="804"/>
    </location>
</feature>
<evidence type="ECO:0000259" key="11">
    <source>
        <dbReference type="PROSITE" id="PS50850"/>
    </source>
</evidence>
<feature type="transmembrane region" description="Helical" evidence="10">
    <location>
        <begin position="77"/>
        <end position="97"/>
    </location>
</feature>
<evidence type="ECO:0000256" key="1">
    <source>
        <dbReference type="ARBA" id="ARBA00004429"/>
    </source>
</evidence>
<dbReference type="GO" id="GO:0042128">
    <property type="term" value="P:nitrate assimilation"/>
    <property type="evidence" value="ECO:0007669"/>
    <property type="project" value="UniProtKB-KW"/>
</dbReference>
<protein>
    <submittedName>
        <fullName evidence="12">MFS transporter</fullName>
    </submittedName>
</protein>
<evidence type="ECO:0000256" key="6">
    <source>
        <dbReference type="ARBA" id="ARBA00022692"/>
    </source>
</evidence>
<evidence type="ECO:0000313" key="13">
    <source>
        <dbReference type="Proteomes" id="UP000286678"/>
    </source>
</evidence>
<feature type="domain" description="Major facilitator superfamily (MFS) profile" evidence="11">
    <location>
        <begin position="13"/>
        <end position="413"/>
    </location>
</feature>
<dbReference type="RefSeq" id="WP_126834596.1">
    <property type="nucleotide sequence ID" value="NZ_PIPT01000009.1"/>
</dbReference>
<organism evidence="12 13">
    <name type="scientific">Pseudidiomarina aquimaris</name>
    <dbReference type="NCBI Taxonomy" id="641841"/>
    <lineage>
        <taxon>Bacteria</taxon>
        <taxon>Pseudomonadati</taxon>
        <taxon>Pseudomonadota</taxon>
        <taxon>Gammaproteobacteria</taxon>
        <taxon>Alteromonadales</taxon>
        <taxon>Idiomarinaceae</taxon>
        <taxon>Pseudidiomarina</taxon>
    </lineage>
</organism>